<dbReference type="InterPro" id="IPR030185">
    <property type="entry name" value="Mae1"/>
</dbReference>
<dbReference type="InterPro" id="IPR038665">
    <property type="entry name" value="Voltage-dep_anion_channel_sf"/>
</dbReference>
<evidence type="ECO:0000256" key="2">
    <source>
        <dbReference type="ARBA" id="ARBA00022692"/>
    </source>
</evidence>
<protein>
    <submittedName>
        <fullName evidence="7">Voltage-dependent anion channel-domain-containing protein</fullName>
    </submittedName>
</protein>
<comment type="subcellular location">
    <subcellularLocation>
        <location evidence="1">Membrane</location>
        <topology evidence="1">Multi-pass membrane protein</topology>
    </subcellularLocation>
</comment>
<dbReference type="InterPro" id="IPR004695">
    <property type="entry name" value="SLAC1/Mae1/Ssu1/TehA"/>
</dbReference>
<reference evidence="7 8" key="1">
    <citation type="submission" date="2024-04" db="EMBL/GenBank/DDBJ databases">
        <title>Phyllosticta paracitricarpa is synonymous to the EU quarantine fungus P. citricarpa based on phylogenomic analyses.</title>
        <authorList>
            <consortium name="Lawrence Berkeley National Laboratory"/>
            <person name="Van ingen-buijs V.A."/>
            <person name="Van westerhoven A.C."/>
            <person name="Haridas S."/>
            <person name="Skiadas P."/>
            <person name="Martin F."/>
            <person name="Groenewald J.Z."/>
            <person name="Crous P.W."/>
            <person name="Seidl M.F."/>
        </authorList>
    </citation>
    <scope>NUCLEOTIDE SEQUENCE [LARGE SCALE GENOMIC DNA]</scope>
    <source>
        <strain evidence="7 8">CPC 17464</strain>
    </source>
</reference>
<evidence type="ECO:0000256" key="4">
    <source>
        <dbReference type="ARBA" id="ARBA00023136"/>
    </source>
</evidence>
<dbReference type="Pfam" id="PF03595">
    <property type="entry name" value="SLAC1"/>
    <property type="match status" value="1"/>
</dbReference>
<feature type="transmembrane region" description="Helical" evidence="6">
    <location>
        <begin position="391"/>
        <end position="420"/>
    </location>
</feature>
<evidence type="ECO:0000256" key="3">
    <source>
        <dbReference type="ARBA" id="ARBA00022989"/>
    </source>
</evidence>
<dbReference type="RefSeq" id="XP_066659420.1">
    <property type="nucleotide sequence ID" value="XM_066798616.1"/>
</dbReference>
<evidence type="ECO:0000256" key="5">
    <source>
        <dbReference type="SAM" id="MobiDB-lite"/>
    </source>
</evidence>
<feature type="transmembrane region" description="Helical" evidence="6">
    <location>
        <begin position="283"/>
        <end position="302"/>
    </location>
</feature>
<feature type="transmembrane region" description="Helical" evidence="6">
    <location>
        <begin position="432"/>
        <end position="451"/>
    </location>
</feature>
<feature type="transmembrane region" description="Helical" evidence="6">
    <location>
        <begin position="322"/>
        <end position="341"/>
    </location>
</feature>
<evidence type="ECO:0000313" key="7">
    <source>
        <dbReference type="EMBL" id="KAK7544185.1"/>
    </source>
</evidence>
<keyword evidence="4 6" id="KW-0472">Membrane</keyword>
<feature type="transmembrane region" description="Helical" evidence="6">
    <location>
        <begin position="138"/>
        <end position="157"/>
    </location>
</feature>
<accession>A0ABR1MBI3</accession>
<dbReference type="Gene3D" id="1.50.10.150">
    <property type="entry name" value="Voltage-dependent anion channel"/>
    <property type="match status" value="1"/>
</dbReference>
<dbReference type="EMBL" id="JBBPEH010000001">
    <property type="protein sequence ID" value="KAK7544185.1"/>
    <property type="molecule type" value="Genomic_DNA"/>
</dbReference>
<dbReference type="GeneID" id="92031522"/>
<evidence type="ECO:0000313" key="8">
    <source>
        <dbReference type="Proteomes" id="UP001360953"/>
    </source>
</evidence>
<feature type="transmembrane region" description="Helical" evidence="6">
    <location>
        <begin position="209"/>
        <end position="232"/>
    </location>
</feature>
<dbReference type="Proteomes" id="UP001360953">
    <property type="component" value="Unassembled WGS sequence"/>
</dbReference>
<proteinExistence type="predicted"/>
<gene>
    <name evidence="7" type="ORF">J3D65DRAFT_608754</name>
</gene>
<dbReference type="PANTHER" id="PTHR31162:SF0">
    <property type="entry name" value="MALIC ACID TRANSPORT PROTEIN"/>
    <property type="match status" value="1"/>
</dbReference>
<feature type="transmembrane region" description="Helical" evidence="6">
    <location>
        <begin position="244"/>
        <end position="271"/>
    </location>
</feature>
<comment type="caution">
    <text evidence="7">The sequence shown here is derived from an EMBL/GenBank/DDBJ whole genome shotgun (WGS) entry which is preliminary data.</text>
</comment>
<feature type="region of interest" description="Disordered" evidence="5">
    <location>
        <begin position="1"/>
        <end position="77"/>
    </location>
</feature>
<feature type="transmembrane region" description="Helical" evidence="6">
    <location>
        <begin position="457"/>
        <end position="485"/>
    </location>
</feature>
<keyword evidence="8" id="KW-1185">Reference proteome</keyword>
<keyword evidence="2 6" id="KW-0812">Transmembrane</keyword>
<organism evidence="7 8">
    <name type="scientific">Phyllosticta citribraziliensis</name>
    <dbReference type="NCBI Taxonomy" id="989973"/>
    <lineage>
        <taxon>Eukaryota</taxon>
        <taxon>Fungi</taxon>
        <taxon>Dikarya</taxon>
        <taxon>Ascomycota</taxon>
        <taxon>Pezizomycotina</taxon>
        <taxon>Dothideomycetes</taxon>
        <taxon>Dothideomycetes incertae sedis</taxon>
        <taxon>Botryosphaeriales</taxon>
        <taxon>Phyllostictaceae</taxon>
        <taxon>Phyllosticta</taxon>
    </lineage>
</organism>
<keyword evidence="3 6" id="KW-1133">Transmembrane helix</keyword>
<evidence type="ECO:0000256" key="1">
    <source>
        <dbReference type="ARBA" id="ARBA00004141"/>
    </source>
</evidence>
<dbReference type="PANTHER" id="PTHR31162">
    <property type="entry name" value="MALIC ACID TRANSPORT PROTEIN-RELATED"/>
    <property type="match status" value="1"/>
</dbReference>
<feature type="compositionally biased region" description="Polar residues" evidence="5">
    <location>
        <begin position="1"/>
        <end position="10"/>
    </location>
</feature>
<evidence type="ECO:0000256" key="6">
    <source>
        <dbReference type="SAM" id="Phobius"/>
    </source>
</evidence>
<name>A0ABR1MBI3_9PEZI</name>
<sequence length="518" mass="55647">MPQSVSTQPPKSALSWYDTASEASSPRHSRRHGIAETIRSSIGPSTHVEIEDRRSHRDSRTSGPTTPQLLYGQIWPEPPQANHFNSERASMRLLNSPLAKLANERLNSTTPGTSSDGPLAVQKVPAGPIGIRDRISHFTWAWFTITISTGGLAVLLHEQPHQFTGLITIGKVVYIFNLVLFVTFCSLLTTRFALNRKALWASLTSPSELFFIPTFLLSLAVIIAGMPLYGLSSTGPWLLTTTRVLFWLFAALVLLVSLVLFLLITAFPAPASKLNPLTMASPAWLLPILPTLLTGTIASLIVPTQPAQHRLSIIVAGITFNGLGYTMAMALTSLVLLRLFASGLPPPSQRPSLFILVAAPAFTAAALIANARALPGSTGAYLSAHPGAADALAAIALWSAIFLWLLAAWFFLFAAAATLLIPCARPRYRQAWWAMVFPNVGFAVATAEVARELQSAAIAWVATAITLVVVVVWLALAGLVVRAVWKGDVLWPGRDEDVDEDLQETVVGGSAGSSVKAC</sequence>
<feature type="compositionally biased region" description="Basic and acidic residues" evidence="5">
    <location>
        <begin position="48"/>
        <end position="60"/>
    </location>
</feature>
<feature type="transmembrane region" description="Helical" evidence="6">
    <location>
        <begin position="353"/>
        <end position="371"/>
    </location>
</feature>
<feature type="transmembrane region" description="Helical" evidence="6">
    <location>
        <begin position="163"/>
        <end position="188"/>
    </location>
</feature>